<organism evidence="1 2">
    <name type="scientific">Hevea brasiliensis</name>
    <name type="common">Para rubber tree</name>
    <name type="synonym">Siphonia brasiliensis</name>
    <dbReference type="NCBI Taxonomy" id="3981"/>
    <lineage>
        <taxon>Eukaryota</taxon>
        <taxon>Viridiplantae</taxon>
        <taxon>Streptophyta</taxon>
        <taxon>Embryophyta</taxon>
        <taxon>Tracheophyta</taxon>
        <taxon>Spermatophyta</taxon>
        <taxon>Magnoliopsida</taxon>
        <taxon>eudicotyledons</taxon>
        <taxon>Gunneridae</taxon>
        <taxon>Pentapetalae</taxon>
        <taxon>rosids</taxon>
        <taxon>fabids</taxon>
        <taxon>Malpighiales</taxon>
        <taxon>Euphorbiaceae</taxon>
        <taxon>Crotonoideae</taxon>
        <taxon>Micrandreae</taxon>
        <taxon>Hevea</taxon>
    </lineage>
</organism>
<name>A0A6A6LLY5_HEVBR</name>
<gene>
    <name evidence="1" type="ORF">GH714_025710</name>
</gene>
<comment type="caution">
    <text evidence="1">The sequence shown here is derived from an EMBL/GenBank/DDBJ whole genome shotgun (WGS) entry which is preliminary data.</text>
</comment>
<sequence length="122" mass="13110">MARALGYPSAGHISAGDSSLVSARSELHEELGIVLPKDAFELIFVFLQEWSCLTINARNLTLTMLAAKGLAISTTIRSNNANMGIEADLGVHAFEGPPALVRDLPQSDLEGIARPRITRLAR</sequence>
<evidence type="ECO:0000313" key="2">
    <source>
        <dbReference type="Proteomes" id="UP000467840"/>
    </source>
</evidence>
<dbReference type="AlphaFoldDB" id="A0A6A6LLY5"/>
<evidence type="ECO:0000313" key="1">
    <source>
        <dbReference type="EMBL" id="KAF2301547.1"/>
    </source>
</evidence>
<dbReference type="Proteomes" id="UP000467840">
    <property type="component" value="Chromosome 4"/>
</dbReference>
<dbReference type="EMBL" id="JAAGAX010000010">
    <property type="protein sequence ID" value="KAF2301547.1"/>
    <property type="molecule type" value="Genomic_DNA"/>
</dbReference>
<accession>A0A6A6LLY5</accession>
<reference evidence="1 2" key="1">
    <citation type="journal article" date="2020" name="Mol. Plant">
        <title>The Chromosome-Based Rubber Tree Genome Provides New Insights into Spurge Genome Evolution and Rubber Biosynthesis.</title>
        <authorList>
            <person name="Liu J."/>
            <person name="Shi C."/>
            <person name="Shi C.C."/>
            <person name="Li W."/>
            <person name="Zhang Q.J."/>
            <person name="Zhang Y."/>
            <person name="Li K."/>
            <person name="Lu H.F."/>
            <person name="Shi C."/>
            <person name="Zhu S.T."/>
            <person name="Xiao Z.Y."/>
            <person name="Nan H."/>
            <person name="Yue Y."/>
            <person name="Zhu X.G."/>
            <person name="Wu Y."/>
            <person name="Hong X.N."/>
            <person name="Fan G.Y."/>
            <person name="Tong Y."/>
            <person name="Zhang D."/>
            <person name="Mao C.L."/>
            <person name="Liu Y.L."/>
            <person name="Hao S.J."/>
            <person name="Liu W.Q."/>
            <person name="Lv M.Q."/>
            <person name="Zhang H.B."/>
            <person name="Liu Y."/>
            <person name="Hu-Tang G.R."/>
            <person name="Wang J.P."/>
            <person name="Wang J.H."/>
            <person name="Sun Y.H."/>
            <person name="Ni S.B."/>
            <person name="Chen W.B."/>
            <person name="Zhang X.C."/>
            <person name="Jiao Y.N."/>
            <person name="Eichler E.E."/>
            <person name="Li G.H."/>
            <person name="Liu X."/>
            <person name="Gao L.Z."/>
        </authorList>
    </citation>
    <scope>NUCLEOTIDE SEQUENCE [LARGE SCALE GENOMIC DNA]</scope>
    <source>
        <strain evidence="2">cv. GT1</strain>
        <tissue evidence="1">Leaf</tissue>
    </source>
</reference>
<protein>
    <recommendedName>
        <fullName evidence="3">Nudix hydrolase domain-containing protein</fullName>
    </recommendedName>
</protein>
<keyword evidence="2" id="KW-1185">Reference proteome</keyword>
<proteinExistence type="predicted"/>
<evidence type="ECO:0008006" key="3">
    <source>
        <dbReference type="Google" id="ProtNLM"/>
    </source>
</evidence>
<dbReference type="InterPro" id="IPR015797">
    <property type="entry name" value="NUDIX_hydrolase-like_dom_sf"/>
</dbReference>
<dbReference type="SUPFAM" id="SSF55811">
    <property type="entry name" value="Nudix"/>
    <property type="match status" value="1"/>
</dbReference>